<dbReference type="EMBL" id="PDNA01000592">
    <property type="protein sequence ID" value="PGG94949.1"/>
    <property type="molecule type" value="Genomic_DNA"/>
</dbReference>
<comment type="caution">
    <text evidence="1">The sequence shown here is derived from an EMBL/GenBank/DDBJ whole genome shotgun (WGS) entry which is preliminary data.</text>
</comment>
<accession>A0A2B7WEC3</accession>
<gene>
    <name evidence="1" type="ORF">AJ80_10078</name>
</gene>
<dbReference type="Proteomes" id="UP000224634">
    <property type="component" value="Unassembled WGS sequence"/>
</dbReference>
<protein>
    <submittedName>
        <fullName evidence="1">Uncharacterized protein</fullName>
    </submittedName>
</protein>
<evidence type="ECO:0000313" key="2">
    <source>
        <dbReference type="Proteomes" id="UP000224634"/>
    </source>
</evidence>
<keyword evidence="2" id="KW-1185">Reference proteome</keyword>
<dbReference type="AlphaFoldDB" id="A0A2B7WEC3"/>
<proteinExistence type="predicted"/>
<name>A0A2B7WEC3_POLH7</name>
<reference evidence="1 2" key="1">
    <citation type="submission" date="2017-10" db="EMBL/GenBank/DDBJ databases">
        <title>Comparative genomics in systemic dimorphic fungi from Ajellomycetaceae.</title>
        <authorList>
            <person name="Munoz J.F."/>
            <person name="Mcewen J.G."/>
            <person name="Clay O.K."/>
            <person name="Cuomo C.A."/>
        </authorList>
    </citation>
    <scope>NUCLEOTIDE SEQUENCE [LARGE SCALE GENOMIC DNA]</scope>
    <source>
        <strain evidence="1 2">UAMH7299</strain>
    </source>
</reference>
<organism evidence="1 2">
    <name type="scientific">Polytolypa hystricis (strain UAMH7299)</name>
    <dbReference type="NCBI Taxonomy" id="1447883"/>
    <lineage>
        <taxon>Eukaryota</taxon>
        <taxon>Fungi</taxon>
        <taxon>Dikarya</taxon>
        <taxon>Ascomycota</taxon>
        <taxon>Pezizomycotina</taxon>
        <taxon>Eurotiomycetes</taxon>
        <taxon>Eurotiomycetidae</taxon>
        <taxon>Onygenales</taxon>
        <taxon>Onygenales incertae sedis</taxon>
        <taxon>Polytolypa</taxon>
    </lineage>
</organism>
<evidence type="ECO:0000313" key="1">
    <source>
        <dbReference type="EMBL" id="PGG94949.1"/>
    </source>
</evidence>
<sequence length="120" mass="14654">MEHLSPDYQNLHWEECERQQESGNPQESSKNCNYHWKKKNQDITDLGYLQHYKFPTFTCNCKWHEKMQDEKIQQIRNDPTHYYYRLYGCDVKDCRQCNKVEAWKDAQEALEWPSSQDKTN</sequence>
<feature type="non-terminal residue" evidence="1">
    <location>
        <position position="120"/>
    </location>
</feature>